<dbReference type="SUPFAM" id="SSF54768">
    <property type="entry name" value="dsRNA-binding domain-like"/>
    <property type="match status" value="1"/>
</dbReference>
<dbReference type="PROSITE" id="PS50137">
    <property type="entry name" value="DS_RBD"/>
    <property type="match status" value="1"/>
</dbReference>
<dbReference type="EMBL" id="OZ021740">
    <property type="protein sequence ID" value="CAK9324561.1"/>
    <property type="molecule type" value="Genomic_DNA"/>
</dbReference>
<name>A0ABP0YZT0_9ROSI</name>
<organism evidence="3 4">
    <name type="scientific">Citrullus colocynthis</name>
    <name type="common">colocynth</name>
    <dbReference type="NCBI Taxonomy" id="252529"/>
    <lineage>
        <taxon>Eukaryota</taxon>
        <taxon>Viridiplantae</taxon>
        <taxon>Streptophyta</taxon>
        <taxon>Embryophyta</taxon>
        <taxon>Tracheophyta</taxon>
        <taxon>Spermatophyta</taxon>
        <taxon>Magnoliopsida</taxon>
        <taxon>eudicotyledons</taxon>
        <taxon>Gunneridae</taxon>
        <taxon>Pentapetalae</taxon>
        <taxon>rosids</taxon>
        <taxon>fabids</taxon>
        <taxon>Cucurbitales</taxon>
        <taxon>Cucurbitaceae</taxon>
        <taxon>Benincaseae</taxon>
        <taxon>Citrullus</taxon>
    </lineage>
</organism>
<accession>A0ABP0YZT0</accession>
<proteinExistence type="predicted"/>
<feature type="domain" description="DRBM" evidence="2">
    <location>
        <begin position="175"/>
        <end position="251"/>
    </location>
</feature>
<keyword evidence="1" id="KW-0694">RNA-binding</keyword>
<evidence type="ECO:0000259" key="2">
    <source>
        <dbReference type="PROSITE" id="PS50137"/>
    </source>
</evidence>
<dbReference type="Pfam" id="PF14709">
    <property type="entry name" value="DND1_DSRM"/>
    <property type="match status" value="1"/>
</dbReference>
<dbReference type="Gene3D" id="3.30.160.20">
    <property type="match status" value="1"/>
</dbReference>
<sequence length="258" mass="29852">MTTVQEKEKERRRKQEFYWKGTLAEWPESTQTFPFFYTEILEAERKSRGKQMENTSSCPRRLNVNLKNLPPINNPRIGNGNQFSIPAKFEKSRYIRRVPQYMPPNHRPEIRSHEYTGLPMKPACSDSARALNTKTIPEIPSDSFVQKKDNCQEIASRSSCCRHGTTKEGISEKRAAKSLLFEICTANHWQPPQFECCEEEGPSHAKKYRFKVTVEMKGACGTVLECYGNPQTRKKVAAEHAAEGAVWYFKHLGYHFKR</sequence>
<dbReference type="Proteomes" id="UP001642487">
    <property type="component" value="Chromosome 6"/>
</dbReference>
<keyword evidence="4" id="KW-1185">Reference proteome</keyword>
<evidence type="ECO:0000313" key="3">
    <source>
        <dbReference type="EMBL" id="CAK9324561.1"/>
    </source>
</evidence>
<protein>
    <recommendedName>
        <fullName evidence="2">DRBM domain-containing protein</fullName>
    </recommendedName>
</protein>
<reference evidence="3 4" key="1">
    <citation type="submission" date="2024-03" db="EMBL/GenBank/DDBJ databases">
        <authorList>
            <person name="Gkanogiannis A."/>
            <person name="Becerra Lopez-Lavalle L."/>
        </authorList>
    </citation>
    <scope>NUCLEOTIDE SEQUENCE [LARGE SCALE GENOMIC DNA]</scope>
</reference>
<dbReference type="SMART" id="SM00358">
    <property type="entry name" value="DSRM"/>
    <property type="match status" value="1"/>
</dbReference>
<evidence type="ECO:0000313" key="4">
    <source>
        <dbReference type="Proteomes" id="UP001642487"/>
    </source>
</evidence>
<gene>
    <name evidence="3" type="ORF">CITCOLO1_LOCUS16799</name>
</gene>
<evidence type="ECO:0000256" key="1">
    <source>
        <dbReference type="PROSITE-ProRule" id="PRU00266"/>
    </source>
</evidence>
<dbReference type="InterPro" id="IPR014720">
    <property type="entry name" value="dsRBD_dom"/>
</dbReference>